<gene>
    <name evidence="4" type="primary">proC</name>
    <name evidence="9" type="ORF">LX13_002592</name>
</gene>
<dbReference type="PROSITE" id="PS00521">
    <property type="entry name" value="P5CR"/>
    <property type="match status" value="1"/>
</dbReference>
<dbReference type="InterPro" id="IPR028939">
    <property type="entry name" value="P5C_Rdtase_cat_N"/>
</dbReference>
<accession>A0ABT1HEV5</accession>
<name>A0ABT1HEV5_9NOCA</name>
<dbReference type="InterPro" id="IPR008927">
    <property type="entry name" value="6-PGluconate_DH-like_C_sf"/>
</dbReference>
<dbReference type="Gene3D" id="1.10.3730.10">
    <property type="entry name" value="ProC C-terminal domain-like"/>
    <property type="match status" value="1"/>
</dbReference>
<evidence type="ECO:0000256" key="1">
    <source>
        <dbReference type="ARBA" id="ARBA00005525"/>
    </source>
</evidence>
<comment type="caution">
    <text evidence="9">The sequence shown here is derived from an EMBL/GenBank/DDBJ whole genome shotgun (WGS) entry which is preliminary data.</text>
</comment>
<feature type="domain" description="Pyrroline-5-carboxylate reductase dimerisation" evidence="8">
    <location>
        <begin position="163"/>
        <end position="263"/>
    </location>
</feature>
<organism evidence="9 10">
    <name type="scientific">Williamsia maris</name>
    <dbReference type="NCBI Taxonomy" id="72806"/>
    <lineage>
        <taxon>Bacteria</taxon>
        <taxon>Bacillati</taxon>
        <taxon>Actinomycetota</taxon>
        <taxon>Actinomycetes</taxon>
        <taxon>Mycobacteriales</taxon>
        <taxon>Nocardiaceae</taxon>
        <taxon>Williamsia</taxon>
    </lineage>
</organism>
<keyword evidence="4" id="KW-0963">Cytoplasm</keyword>
<keyword evidence="10" id="KW-1185">Reference proteome</keyword>
<evidence type="ECO:0000259" key="7">
    <source>
        <dbReference type="Pfam" id="PF03807"/>
    </source>
</evidence>
<reference evidence="9 10" key="1">
    <citation type="submission" date="2022-06" db="EMBL/GenBank/DDBJ databases">
        <title>Genomic Encyclopedia of Archaeal and Bacterial Type Strains, Phase II (KMG-II): from individual species to whole genera.</title>
        <authorList>
            <person name="Goeker M."/>
        </authorList>
    </citation>
    <scope>NUCLEOTIDE SEQUENCE [LARGE SCALE GENOMIC DNA]</scope>
    <source>
        <strain evidence="9 10">DSM 44693</strain>
    </source>
</reference>
<comment type="catalytic activity">
    <reaction evidence="4">
        <text>L-proline + NAD(+) = (S)-1-pyrroline-5-carboxylate + NADH + 2 H(+)</text>
        <dbReference type="Rhea" id="RHEA:14105"/>
        <dbReference type="ChEBI" id="CHEBI:15378"/>
        <dbReference type="ChEBI" id="CHEBI:17388"/>
        <dbReference type="ChEBI" id="CHEBI:57540"/>
        <dbReference type="ChEBI" id="CHEBI:57945"/>
        <dbReference type="ChEBI" id="CHEBI:60039"/>
        <dbReference type="EC" id="1.5.1.2"/>
    </reaction>
</comment>
<dbReference type="InterPro" id="IPR036291">
    <property type="entry name" value="NAD(P)-bd_dom_sf"/>
</dbReference>
<comment type="pathway">
    <text evidence="4 6">Amino-acid biosynthesis; L-proline biosynthesis; L-proline from L-glutamate 5-semialdehyde: step 1/1.</text>
</comment>
<dbReference type="SUPFAM" id="SSF48179">
    <property type="entry name" value="6-phosphogluconate dehydrogenase C-terminal domain-like"/>
    <property type="match status" value="1"/>
</dbReference>
<dbReference type="Proteomes" id="UP001206895">
    <property type="component" value="Unassembled WGS sequence"/>
</dbReference>
<comment type="subcellular location">
    <subcellularLocation>
        <location evidence="4">Cytoplasm</location>
    </subcellularLocation>
</comment>
<dbReference type="SUPFAM" id="SSF51735">
    <property type="entry name" value="NAD(P)-binding Rossmann-fold domains"/>
    <property type="match status" value="1"/>
</dbReference>
<dbReference type="EC" id="1.5.1.2" evidence="4 5"/>
<dbReference type="InterPro" id="IPR053790">
    <property type="entry name" value="P5CR-like_CS"/>
</dbReference>
<dbReference type="NCBIfam" id="TIGR00112">
    <property type="entry name" value="proC"/>
    <property type="match status" value="1"/>
</dbReference>
<evidence type="ECO:0000256" key="5">
    <source>
        <dbReference type="NCBIfam" id="TIGR00112"/>
    </source>
</evidence>
<dbReference type="PANTHER" id="PTHR11645:SF0">
    <property type="entry name" value="PYRROLINE-5-CARBOXYLATE REDUCTASE 3"/>
    <property type="match status" value="1"/>
</dbReference>
<dbReference type="PANTHER" id="PTHR11645">
    <property type="entry name" value="PYRROLINE-5-CARBOXYLATE REDUCTASE"/>
    <property type="match status" value="1"/>
</dbReference>
<dbReference type="Pfam" id="PF03807">
    <property type="entry name" value="F420_oxidored"/>
    <property type="match status" value="1"/>
</dbReference>
<evidence type="ECO:0000313" key="10">
    <source>
        <dbReference type="Proteomes" id="UP001206895"/>
    </source>
</evidence>
<keyword evidence="4 6" id="KW-0028">Amino-acid biosynthesis</keyword>
<comment type="catalytic activity">
    <reaction evidence="4 6">
        <text>L-proline + NADP(+) = (S)-1-pyrroline-5-carboxylate + NADPH + 2 H(+)</text>
        <dbReference type="Rhea" id="RHEA:14109"/>
        <dbReference type="ChEBI" id="CHEBI:15378"/>
        <dbReference type="ChEBI" id="CHEBI:17388"/>
        <dbReference type="ChEBI" id="CHEBI:57783"/>
        <dbReference type="ChEBI" id="CHEBI:58349"/>
        <dbReference type="ChEBI" id="CHEBI:60039"/>
        <dbReference type="EC" id="1.5.1.2"/>
    </reaction>
</comment>
<keyword evidence="2 4" id="KW-0521">NADP</keyword>
<keyword evidence="3 4" id="KW-0560">Oxidoreductase</keyword>
<dbReference type="Pfam" id="PF14748">
    <property type="entry name" value="P5CR_dimer"/>
    <property type="match status" value="1"/>
</dbReference>
<dbReference type="Gene3D" id="3.40.50.720">
    <property type="entry name" value="NAD(P)-binding Rossmann-like Domain"/>
    <property type="match status" value="1"/>
</dbReference>
<evidence type="ECO:0000259" key="8">
    <source>
        <dbReference type="Pfam" id="PF14748"/>
    </source>
</evidence>
<dbReference type="InterPro" id="IPR029036">
    <property type="entry name" value="P5CR_dimer"/>
</dbReference>
<comment type="similarity">
    <text evidence="1 4 6">Belongs to the pyrroline-5-carboxylate reductase family.</text>
</comment>
<protein>
    <recommendedName>
        <fullName evidence="4 5">Pyrroline-5-carboxylate reductase</fullName>
        <shortName evidence="4">P5C reductase</shortName>
        <shortName evidence="4">P5CR</shortName>
        <ecNumber evidence="4 5">1.5.1.2</ecNumber>
    </recommendedName>
    <alternativeName>
        <fullName evidence="4">PCA reductase</fullName>
    </alternativeName>
</protein>
<feature type="domain" description="Pyrroline-5-carboxylate reductase catalytic N-terminal" evidence="7">
    <location>
        <begin position="4"/>
        <end position="81"/>
    </location>
</feature>
<proteinExistence type="inferred from homology"/>
<evidence type="ECO:0000256" key="4">
    <source>
        <dbReference type="HAMAP-Rule" id="MF_01925"/>
    </source>
</evidence>
<evidence type="ECO:0000313" key="9">
    <source>
        <dbReference type="EMBL" id="MCP2176773.1"/>
    </source>
</evidence>
<dbReference type="InterPro" id="IPR000304">
    <property type="entry name" value="Pyrroline-COOH_reductase"/>
</dbReference>
<evidence type="ECO:0000256" key="2">
    <source>
        <dbReference type="ARBA" id="ARBA00022857"/>
    </source>
</evidence>
<dbReference type="RefSeq" id="WP_253661718.1">
    <property type="nucleotide sequence ID" value="NZ_BAAAJQ010000001.1"/>
</dbReference>
<keyword evidence="4 6" id="KW-0641">Proline biosynthesis</keyword>
<comment type="function">
    <text evidence="4">Catalyzes the reduction of 1-pyrroline-5-carboxylate (PCA) to L-proline.</text>
</comment>
<evidence type="ECO:0000256" key="6">
    <source>
        <dbReference type="RuleBase" id="RU003903"/>
    </source>
</evidence>
<dbReference type="PIRSF" id="PIRSF000193">
    <property type="entry name" value="Pyrrol-5-carb_rd"/>
    <property type="match status" value="1"/>
</dbReference>
<sequence length="283" mass="28736">MTQRVAIIGGGKIGEALLAGLIASGRATKDLVVAERASSRAQELTEEYGIRVTDVADAVEGAAIVVLAVKPADVDSVLELVSGVEDAGETERLTVTLVAGLPTRKYESSLPAGAPVVRVMPNTPMLVNEAMSAVAAGRYATDGHVATVVTLLESVGKVVVVPERQMDAVTALSGSGPAYAFLMAEAMIDAGVGLGLSRPVATELAGQTIRGAGVLLTDSGLSPVDLRAAVTSPAGTTAEAIRQLEANGFRHGFYEAMRANVAASVATAAAQVATGGTEPTDRD</sequence>
<evidence type="ECO:0000256" key="3">
    <source>
        <dbReference type="ARBA" id="ARBA00023002"/>
    </source>
</evidence>
<dbReference type="EMBL" id="JAMTCJ010000002">
    <property type="protein sequence ID" value="MCP2176773.1"/>
    <property type="molecule type" value="Genomic_DNA"/>
</dbReference>
<dbReference type="HAMAP" id="MF_01925">
    <property type="entry name" value="P5C_reductase"/>
    <property type="match status" value="1"/>
</dbReference>